<dbReference type="GO" id="GO:0005737">
    <property type="term" value="C:cytoplasm"/>
    <property type="evidence" value="ECO:0007669"/>
    <property type="project" value="TreeGrafter"/>
</dbReference>
<feature type="compositionally biased region" description="Low complexity" evidence="1">
    <location>
        <begin position="147"/>
        <end position="156"/>
    </location>
</feature>
<reference evidence="3 4" key="1">
    <citation type="submission" date="2022-12" db="EMBL/GenBank/DDBJ databases">
        <title>Genomic features and morphological characterization of a novel Knufia sp. strain isolated from spacecraft assembly facility.</title>
        <authorList>
            <person name="Teixeira M."/>
            <person name="Chander A.M."/>
            <person name="Stajich J.E."/>
            <person name="Venkateswaran K."/>
        </authorList>
    </citation>
    <scope>NUCLEOTIDE SEQUENCE [LARGE SCALE GENOMIC DNA]</scope>
    <source>
        <strain evidence="3 4">FJI-L2-BK-P2</strain>
    </source>
</reference>
<feature type="compositionally biased region" description="Low complexity" evidence="1">
    <location>
        <begin position="407"/>
        <end position="417"/>
    </location>
</feature>
<sequence length="491" mass="55054">MDFAYDHIAERTYSNDRSSTTTPKPESSDTNSNSNTDPDASTTPTPIQSSSTSEPPRQNLQTEFQETFRAFSSSPWGAKLGGWWSTAQKQGSAYYETARREAEKREAEAARVLGDAGRLVSERVGVVVEGVEERLDGLVNEERRAEMQAQAQAQAETEARRRKEQEQEETEPEVITREPETGQQANEDTETFLARFKSEATKRFKEVQKAEDAADDALLRFGSNIRNFLKDTISISAPEPSSSSKSSEVLFESKDALTGKRVIHTSRFDAQLHVIHTSPASFTQDPDGSEREWEKFKNEFDVGSQTERIAGDLEKYAELRGVMERLVPERVEYGDFWTRYYFLRHVVQVREERRREMLRGELLCYGFGGYVLTSAASADQPDEEVAWDEDSDSEVDHKQTQKEHEAVAVAASEVTATPIPAQPGTTMATSHTRTDSDAMTLRPARRSHDEKSVADSEASYDLVSASGAASHANSSPKEKMIKEEESDNDWE</sequence>
<dbReference type="PANTHER" id="PTHR16019:SF5">
    <property type="entry name" value="BSD DOMAIN-CONTAINING PROTEIN 1"/>
    <property type="match status" value="1"/>
</dbReference>
<evidence type="ECO:0000313" key="3">
    <source>
        <dbReference type="EMBL" id="KAK5956950.1"/>
    </source>
</evidence>
<feature type="domain" description="BSD" evidence="2">
    <location>
        <begin position="296"/>
        <end position="348"/>
    </location>
</feature>
<dbReference type="PANTHER" id="PTHR16019">
    <property type="entry name" value="SYNAPSE-ASSOCIATED PROTEIN"/>
    <property type="match status" value="1"/>
</dbReference>
<feature type="compositionally biased region" description="Low complexity" evidence="1">
    <location>
        <begin position="464"/>
        <end position="475"/>
    </location>
</feature>
<dbReference type="PROSITE" id="PS50858">
    <property type="entry name" value="BSD"/>
    <property type="match status" value="1"/>
</dbReference>
<feature type="compositionally biased region" description="Polar residues" evidence="1">
    <location>
        <begin position="15"/>
        <end position="25"/>
    </location>
</feature>
<evidence type="ECO:0000256" key="1">
    <source>
        <dbReference type="SAM" id="MobiDB-lite"/>
    </source>
</evidence>
<dbReference type="InterPro" id="IPR035925">
    <property type="entry name" value="BSD_dom_sf"/>
</dbReference>
<dbReference type="AlphaFoldDB" id="A0AAN8EME8"/>
<name>A0AAN8EME8_9EURO</name>
<gene>
    <name evidence="3" type="ORF">OHC33_002439</name>
</gene>
<dbReference type="InterPro" id="IPR051494">
    <property type="entry name" value="BSD_domain-containing"/>
</dbReference>
<feature type="compositionally biased region" description="Basic and acidic residues" evidence="1">
    <location>
        <begin position="394"/>
        <end position="406"/>
    </location>
</feature>
<dbReference type="Gene3D" id="1.10.3970.10">
    <property type="entry name" value="BSD domain"/>
    <property type="match status" value="1"/>
</dbReference>
<feature type="compositionally biased region" description="Acidic residues" evidence="1">
    <location>
        <begin position="380"/>
        <end position="393"/>
    </location>
</feature>
<accession>A0AAN8EME8</accession>
<evidence type="ECO:0000313" key="4">
    <source>
        <dbReference type="Proteomes" id="UP001316803"/>
    </source>
</evidence>
<proteinExistence type="predicted"/>
<feature type="compositionally biased region" description="Basic and acidic residues" evidence="1">
    <location>
        <begin position="1"/>
        <end position="14"/>
    </location>
</feature>
<feature type="region of interest" description="Disordered" evidence="1">
    <location>
        <begin position="145"/>
        <end position="190"/>
    </location>
</feature>
<dbReference type="SUPFAM" id="SSF140383">
    <property type="entry name" value="BSD domain-like"/>
    <property type="match status" value="1"/>
</dbReference>
<keyword evidence="4" id="KW-1185">Reference proteome</keyword>
<comment type="caution">
    <text evidence="3">The sequence shown here is derived from an EMBL/GenBank/DDBJ whole genome shotgun (WGS) entry which is preliminary data.</text>
</comment>
<organism evidence="3 4">
    <name type="scientific">Knufia fluminis</name>
    <dbReference type="NCBI Taxonomy" id="191047"/>
    <lineage>
        <taxon>Eukaryota</taxon>
        <taxon>Fungi</taxon>
        <taxon>Dikarya</taxon>
        <taxon>Ascomycota</taxon>
        <taxon>Pezizomycotina</taxon>
        <taxon>Eurotiomycetes</taxon>
        <taxon>Chaetothyriomycetidae</taxon>
        <taxon>Chaetothyriales</taxon>
        <taxon>Trichomeriaceae</taxon>
        <taxon>Knufia</taxon>
    </lineage>
</organism>
<dbReference type="Proteomes" id="UP001316803">
    <property type="component" value="Unassembled WGS sequence"/>
</dbReference>
<evidence type="ECO:0000259" key="2">
    <source>
        <dbReference type="PROSITE" id="PS50858"/>
    </source>
</evidence>
<feature type="compositionally biased region" description="Low complexity" evidence="1">
    <location>
        <begin position="28"/>
        <end position="56"/>
    </location>
</feature>
<feature type="region of interest" description="Disordered" evidence="1">
    <location>
        <begin position="1"/>
        <end position="61"/>
    </location>
</feature>
<dbReference type="SMART" id="SM00751">
    <property type="entry name" value="BSD"/>
    <property type="match status" value="1"/>
</dbReference>
<dbReference type="Pfam" id="PF03909">
    <property type="entry name" value="BSD"/>
    <property type="match status" value="1"/>
</dbReference>
<feature type="region of interest" description="Disordered" evidence="1">
    <location>
        <begin position="378"/>
        <end position="491"/>
    </location>
</feature>
<protein>
    <recommendedName>
        <fullName evidence="2">BSD domain-containing protein</fullName>
    </recommendedName>
</protein>
<dbReference type="EMBL" id="JAKLMC020000004">
    <property type="protein sequence ID" value="KAK5956950.1"/>
    <property type="molecule type" value="Genomic_DNA"/>
</dbReference>
<dbReference type="InterPro" id="IPR005607">
    <property type="entry name" value="BSD_dom"/>
</dbReference>